<feature type="compositionally biased region" description="Basic and acidic residues" evidence="1">
    <location>
        <begin position="142"/>
        <end position="152"/>
    </location>
</feature>
<feature type="compositionally biased region" description="Basic and acidic residues" evidence="1">
    <location>
        <begin position="87"/>
        <end position="101"/>
    </location>
</feature>
<reference evidence="3 4" key="1">
    <citation type="submission" date="2023-03" db="EMBL/GenBank/DDBJ databases">
        <title>High-quality genome of Scylla paramamosain provides insights in environmental adaptation.</title>
        <authorList>
            <person name="Zhang L."/>
        </authorList>
    </citation>
    <scope>NUCLEOTIDE SEQUENCE [LARGE SCALE GENOMIC DNA]</scope>
    <source>
        <strain evidence="3">LZ_2023a</strain>
        <tissue evidence="3">Muscle</tissue>
    </source>
</reference>
<dbReference type="AlphaFoldDB" id="A0AAW0V3D9"/>
<keyword evidence="2" id="KW-0732">Signal</keyword>
<feature type="compositionally biased region" description="Low complexity" evidence="1">
    <location>
        <begin position="325"/>
        <end position="345"/>
    </location>
</feature>
<accession>A0AAW0V3D9</accession>
<sequence>MLRLYKWLLTQLLIAITLRRCAAACISELSAAYSTGHDKRRKDMGGQDAGRDEKGQQETAIPCRHGLKLTTKKLVHHVFLGVTAATERRAGRDGVRSRNAPEDTVTGGDVTGSRGGEETPGCQDSASGGRVCGTTLSRQPRRVSESRGAGRERRGKRSVAVTWCEGRRRGGAVGSPNIRVHPSSWTALTHPYLAPGVLIVLCNVRKQRRSLGRSFTPSPQPYPFNPSLTLSPHPHLFTSASPLYSHPHPLTPLSSLHPSLTPLPQPHSPYHSLTPSPYSKSLLSPHQLITPVNSPHSITRCCCCCCCCDGAGRVGVWNDGEERNSNGSSTSTASNNNSSSTGNLL</sequence>
<evidence type="ECO:0000313" key="4">
    <source>
        <dbReference type="Proteomes" id="UP001487740"/>
    </source>
</evidence>
<evidence type="ECO:0000256" key="1">
    <source>
        <dbReference type="SAM" id="MobiDB-lite"/>
    </source>
</evidence>
<comment type="caution">
    <text evidence="3">The sequence shown here is derived from an EMBL/GenBank/DDBJ whole genome shotgun (WGS) entry which is preliminary data.</text>
</comment>
<feature type="chain" id="PRO_5043710253" evidence="2">
    <location>
        <begin position="24"/>
        <end position="345"/>
    </location>
</feature>
<feature type="region of interest" description="Disordered" evidence="1">
    <location>
        <begin position="36"/>
        <end position="63"/>
    </location>
</feature>
<dbReference type="Proteomes" id="UP001487740">
    <property type="component" value="Unassembled WGS sequence"/>
</dbReference>
<organism evidence="3 4">
    <name type="scientific">Scylla paramamosain</name>
    <name type="common">Mud crab</name>
    <dbReference type="NCBI Taxonomy" id="85552"/>
    <lineage>
        <taxon>Eukaryota</taxon>
        <taxon>Metazoa</taxon>
        <taxon>Ecdysozoa</taxon>
        <taxon>Arthropoda</taxon>
        <taxon>Crustacea</taxon>
        <taxon>Multicrustacea</taxon>
        <taxon>Malacostraca</taxon>
        <taxon>Eumalacostraca</taxon>
        <taxon>Eucarida</taxon>
        <taxon>Decapoda</taxon>
        <taxon>Pleocyemata</taxon>
        <taxon>Brachyura</taxon>
        <taxon>Eubrachyura</taxon>
        <taxon>Portunoidea</taxon>
        <taxon>Portunidae</taxon>
        <taxon>Portuninae</taxon>
        <taxon>Scylla</taxon>
    </lineage>
</organism>
<feature type="region of interest" description="Disordered" evidence="1">
    <location>
        <begin position="322"/>
        <end position="345"/>
    </location>
</feature>
<feature type="region of interest" description="Disordered" evidence="1">
    <location>
        <begin position="87"/>
        <end position="156"/>
    </location>
</feature>
<evidence type="ECO:0000313" key="3">
    <source>
        <dbReference type="EMBL" id="KAK8406842.1"/>
    </source>
</evidence>
<protein>
    <submittedName>
        <fullName evidence="3">Uncharacterized protein</fullName>
    </submittedName>
</protein>
<evidence type="ECO:0000256" key="2">
    <source>
        <dbReference type="SAM" id="SignalP"/>
    </source>
</evidence>
<dbReference type="EMBL" id="JARAKH010000002">
    <property type="protein sequence ID" value="KAK8406842.1"/>
    <property type="molecule type" value="Genomic_DNA"/>
</dbReference>
<keyword evidence="4" id="KW-1185">Reference proteome</keyword>
<gene>
    <name evidence="3" type="ORF">O3P69_007416</name>
</gene>
<feature type="compositionally biased region" description="Basic and acidic residues" evidence="1">
    <location>
        <begin position="41"/>
        <end position="56"/>
    </location>
</feature>
<proteinExistence type="predicted"/>
<feature type="region of interest" description="Disordered" evidence="1">
    <location>
        <begin position="255"/>
        <end position="276"/>
    </location>
</feature>
<feature type="signal peptide" evidence="2">
    <location>
        <begin position="1"/>
        <end position="23"/>
    </location>
</feature>
<name>A0AAW0V3D9_SCYPA</name>